<dbReference type="RefSeq" id="WP_052427996.1">
    <property type="nucleotide sequence ID" value="NZ_CP022752.1"/>
</dbReference>
<dbReference type="Pfam" id="PF01546">
    <property type="entry name" value="Peptidase_M20"/>
    <property type="match status" value="1"/>
</dbReference>
<dbReference type="InterPro" id="IPR011650">
    <property type="entry name" value="Peptidase_M20_dimer"/>
</dbReference>
<dbReference type="Gene3D" id="3.40.630.10">
    <property type="entry name" value="Zn peptidases"/>
    <property type="match status" value="1"/>
</dbReference>
<dbReference type="HOGENOM" id="CLU_023257_6_0_11"/>
<dbReference type="Proteomes" id="UP000215043">
    <property type="component" value="Chromosome"/>
</dbReference>
<dbReference type="InterPro" id="IPR036264">
    <property type="entry name" value="Bact_exopeptidase_dim_dom"/>
</dbReference>
<gene>
    <name evidence="2" type="ORF">CDG81_08580</name>
    <name evidence="3" type="ORF">IL38_08100</name>
</gene>
<dbReference type="SUPFAM" id="SSF53187">
    <property type="entry name" value="Zn-dependent exopeptidases"/>
    <property type="match status" value="1"/>
</dbReference>
<dbReference type="SUPFAM" id="SSF55031">
    <property type="entry name" value="Bacterial exopeptidase dimerisation domain"/>
    <property type="match status" value="1"/>
</dbReference>
<evidence type="ECO:0000313" key="4">
    <source>
        <dbReference type="Proteomes" id="UP000029737"/>
    </source>
</evidence>
<dbReference type="Gene3D" id="3.30.70.360">
    <property type="match status" value="1"/>
</dbReference>
<evidence type="ECO:0000313" key="5">
    <source>
        <dbReference type="Proteomes" id="UP000215043"/>
    </source>
</evidence>
<dbReference type="KEGG" id="aey:CDG81_08580"/>
<protein>
    <submittedName>
        <fullName evidence="2">Amidohydrolase</fullName>
    </submittedName>
</protein>
<accession>A0A099D838</accession>
<keyword evidence="2" id="KW-0378">Hydrolase</keyword>
<dbReference type="Pfam" id="PF07687">
    <property type="entry name" value="M20_dimer"/>
    <property type="match status" value="1"/>
</dbReference>
<dbReference type="Proteomes" id="UP000029737">
    <property type="component" value="Unassembled WGS sequence"/>
</dbReference>
<dbReference type="InterPro" id="IPR017439">
    <property type="entry name" value="Amidohydrolase"/>
</dbReference>
<dbReference type="PANTHER" id="PTHR11014:SF63">
    <property type="entry name" value="METALLOPEPTIDASE, PUTATIVE (AFU_ORTHOLOGUE AFUA_6G09600)-RELATED"/>
    <property type="match status" value="1"/>
</dbReference>
<dbReference type="GO" id="GO:0016787">
    <property type="term" value="F:hydrolase activity"/>
    <property type="evidence" value="ECO:0007669"/>
    <property type="project" value="UniProtKB-KW"/>
</dbReference>
<reference evidence="3 4" key="1">
    <citation type="journal article" date="2014" name="PLoS ONE">
        <title>Identification and Characterization of a New Erythromycin Biosynthetic Gene Cluster in Actinopolyspora erythraea YIM90600, a Novel Erythronolide-Producing Halophilic Actinomycete Isolated from Salt Field.</title>
        <authorList>
            <person name="Chen D."/>
            <person name="Feng J."/>
            <person name="Huang L."/>
            <person name="Zhang Q."/>
            <person name="Wu J."/>
            <person name="Zhu X."/>
            <person name="Duan Y."/>
            <person name="Xu Z."/>
        </authorList>
    </citation>
    <scope>NUCLEOTIDE SEQUENCE [LARGE SCALE GENOMIC DNA]</scope>
    <source>
        <strain evidence="3 4">YIM90600</strain>
    </source>
</reference>
<dbReference type="PANTHER" id="PTHR11014">
    <property type="entry name" value="PEPTIDASE M20 FAMILY MEMBER"/>
    <property type="match status" value="1"/>
</dbReference>
<dbReference type="OrthoDB" id="9777385at2"/>
<keyword evidence="4" id="KW-1185">Reference proteome</keyword>
<evidence type="ECO:0000313" key="3">
    <source>
        <dbReference type="EMBL" id="KGI81972.1"/>
    </source>
</evidence>
<dbReference type="InterPro" id="IPR002933">
    <property type="entry name" value="Peptidase_M20"/>
</dbReference>
<dbReference type="AlphaFoldDB" id="A0A099D838"/>
<dbReference type="EMBL" id="CP022752">
    <property type="protein sequence ID" value="ASU78338.1"/>
    <property type="molecule type" value="Genomic_DNA"/>
</dbReference>
<organism evidence="2 5">
    <name type="scientific">Actinopolyspora erythraea</name>
    <dbReference type="NCBI Taxonomy" id="414996"/>
    <lineage>
        <taxon>Bacteria</taxon>
        <taxon>Bacillati</taxon>
        <taxon>Actinomycetota</taxon>
        <taxon>Actinomycetes</taxon>
        <taxon>Actinopolysporales</taxon>
        <taxon>Actinopolysporaceae</taxon>
        <taxon>Actinopolyspora</taxon>
    </lineage>
</organism>
<name>A0A099D838_9ACTN</name>
<reference evidence="2 5" key="2">
    <citation type="submission" date="2017-08" db="EMBL/GenBank/DDBJ databases">
        <title>The complete genome sequence of moderately halophilic actinomycete Actinopolyspora erythraea YIM 90600, the producer of novel erythromycin, novel actinopolysporins A-C and tubercidin.</title>
        <authorList>
            <person name="Yin M."/>
            <person name="Tang S."/>
        </authorList>
    </citation>
    <scope>NUCLEOTIDE SEQUENCE [LARGE SCALE GENOMIC DNA]</scope>
    <source>
        <strain evidence="2 5">YIM 90600</strain>
    </source>
</reference>
<sequence length="423" mass="45003">MPERPSSTADPLENGLSGFLPRVVETYRDLHAHPELAFTEHRTAATVASELRAVGGWEVTEGVGGTGVVAVLRNGDGPVVWLRADMDALPLREETGLPYASVEPGRMHACGHDVHTACLLGACRQFAANPGAWRGTVVAVFQPAEEIGRGARAMLDDGILRRFPAPTVSLGQHVGPLPAGVVITRPGTLMAAAESLRVRLHGKGGHASTPRFAVDPVVLAATVVLRLQAFSAQHAGEWPPRVLTVGALHAGTVANIIPEEAELLLSLRTFTSRAHEEMVEAVRRIVVAEAEASGAPKPPEIERYNRFDPTVNTEGTTERVINALHEAGSLVRTLSDPLNGSEDFGGFATEAGCPSVFWHFGGAAPSRFSERDLELLAAGELPPGTVSNHSPSYAPDPEEAILQGIRNLLVAGREWLRPDTTRG</sequence>
<dbReference type="EMBL" id="JPMV01000014">
    <property type="protein sequence ID" value="KGI81972.1"/>
    <property type="molecule type" value="Genomic_DNA"/>
</dbReference>
<proteinExistence type="predicted"/>
<dbReference type="eggNOG" id="COG1473">
    <property type="taxonomic scope" value="Bacteria"/>
</dbReference>
<dbReference type="NCBIfam" id="TIGR01891">
    <property type="entry name" value="amidohydrolases"/>
    <property type="match status" value="1"/>
</dbReference>
<evidence type="ECO:0000259" key="1">
    <source>
        <dbReference type="Pfam" id="PF07687"/>
    </source>
</evidence>
<feature type="domain" description="Peptidase M20 dimerisation" evidence="1">
    <location>
        <begin position="196"/>
        <end position="290"/>
    </location>
</feature>
<evidence type="ECO:0000313" key="2">
    <source>
        <dbReference type="EMBL" id="ASU78338.1"/>
    </source>
</evidence>